<evidence type="ECO:0000313" key="6">
    <source>
        <dbReference type="EMBL" id="AZW19009.1"/>
    </source>
</evidence>
<dbReference type="Pfam" id="PF00440">
    <property type="entry name" value="TetR_N"/>
    <property type="match status" value="1"/>
</dbReference>
<dbReference type="AlphaFoldDB" id="A0AAN1RZM4"/>
<dbReference type="InterPro" id="IPR036271">
    <property type="entry name" value="Tet_transcr_reg_TetR-rel_C_sf"/>
</dbReference>
<evidence type="ECO:0000313" key="7">
    <source>
        <dbReference type="Proteomes" id="UP000282741"/>
    </source>
</evidence>
<keyword evidence="3" id="KW-0804">Transcription</keyword>
<keyword evidence="2 4" id="KW-0238">DNA-binding</keyword>
<dbReference type="GO" id="GO:0003677">
    <property type="term" value="F:DNA binding"/>
    <property type="evidence" value="ECO:0007669"/>
    <property type="project" value="UniProtKB-UniRule"/>
</dbReference>
<dbReference type="Gene3D" id="1.10.10.60">
    <property type="entry name" value="Homeodomain-like"/>
    <property type="match status" value="1"/>
</dbReference>
<sequence>MRYDSEHKQKTRERIVAEAARAMRDAGPAQVGVAAVMSAAGLTHGGFYAHFANKDALVAAAIARMFEESLRWWARSRQGREPGAALAHYIDRYLSPEHRAAPGRGCPLAALAGEPPRLAPPARLAFHAGSQALQAALAEALAELGRDDPAGQARALLAELVGQLTLARAEPDDAQAARSLARARQFLKQRLGLPGEMQT</sequence>
<dbReference type="PANTHER" id="PTHR47506">
    <property type="entry name" value="TRANSCRIPTIONAL REGULATORY PROTEIN"/>
    <property type="match status" value="1"/>
</dbReference>
<dbReference type="SUPFAM" id="SSF48498">
    <property type="entry name" value="Tetracyclin repressor-like, C-terminal domain"/>
    <property type="match status" value="1"/>
</dbReference>
<evidence type="ECO:0000256" key="3">
    <source>
        <dbReference type="ARBA" id="ARBA00023163"/>
    </source>
</evidence>
<dbReference type="GeneID" id="92993462"/>
<dbReference type="RefSeq" id="WP_029580644.1">
    <property type="nucleotide sequence ID" value="NZ_CP012076.1"/>
</dbReference>
<dbReference type="EMBL" id="CP024172">
    <property type="protein sequence ID" value="AZW19009.1"/>
    <property type="molecule type" value="Genomic_DNA"/>
</dbReference>
<proteinExistence type="predicted"/>
<feature type="DNA-binding region" description="H-T-H motif" evidence="4">
    <location>
        <begin position="32"/>
        <end position="51"/>
    </location>
</feature>
<evidence type="ECO:0000256" key="2">
    <source>
        <dbReference type="ARBA" id="ARBA00023125"/>
    </source>
</evidence>
<dbReference type="InterPro" id="IPR001647">
    <property type="entry name" value="HTH_TetR"/>
</dbReference>
<dbReference type="Gene3D" id="1.10.357.10">
    <property type="entry name" value="Tetracycline Repressor, domain 2"/>
    <property type="match status" value="1"/>
</dbReference>
<evidence type="ECO:0000256" key="1">
    <source>
        <dbReference type="ARBA" id="ARBA00023015"/>
    </source>
</evidence>
<accession>A0AAN1RZM4</accession>
<dbReference type="KEGG" id="bhz:ACR54_02062"/>
<organism evidence="6 7">
    <name type="scientific">Bordetella hinzii</name>
    <dbReference type="NCBI Taxonomy" id="103855"/>
    <lineage>
        <taxon>Bacteria</taxon>
        <taxon>Pseudomonadati</taxon>
        <taxon>Pseudomonadota</taxon>
        <taxon>Betaproteobacteria</taxon>
        <taxon>Burkholderiales</taxon>
        <taxon>Alcaligenaceae</taxon>
        <taxon>Bordetella</taxon>
    </lineage>
</organism>
<keyword evidence="1" id="KW-0805">Transcription regulation</keyword>
<dbReference type="Proteomes" id="UP000282741">
    <property type="component" value="Chromosome"/>
</dbReference>
<dbReference type="InterPro" id="IPR009057">
    <property type="entry name" value="Homeodomain-like_sf"/>
</dbReference>
<dbReference type="SUPFAM" id="SSF46689">
    <property type="entry name" value="Homeodomain-like"/>
    <property type="match status" value="1"/>
</dbReference>
<evidence type="ECO:0000256" key="4">
    <source>
        <dbReference type="PROSITE-ProRule" id="PRU00335"/>
    </source>
</evidence>
<dbReference type="PROSITE" id="PS50977">
    <property type="entry name" value="HTH_TETR_2"/>
    <property type="match status" value="1"/>
</dbReference>
<reference evidence="7" key="1">
    <citation type="submission" date="2017-10" db="EMBL/GenBank/DDBJ databases">
        <title>Whole genome sequencing of various Bordetella species.</title>
        <authorList>
            <person name="Weigand M.R."/>
            <person name="Loparev V."/>
            <person name="Peng Y."/>
            <person name="Bowden K.E."/>
            <person name="Tondella M.L."/>
            <person name="Williams M.M."/>
        </authorList>
    </citation>
    <scope>NUCLEOTIDE SEQUENCE [LARGE SCALE GENOMIC DNA]</scope>
    <source>
        <strain evidence="7">H720</strain>
    </source>
</reference>
<dbReference type="PANTHER" id="PTHR47506:SF7">
    <property type="entry name" value="TRANSCRIPTIONAL REGULATORY PROTEIN"/>
    <property type="match status" value="1"/>
</dbReference>
<evidence type="ECO:0000259" key="5">
    <source>
        <dbReference type="PROSITE" id="PS50977"/>
    </source>
</evidence>
<protein>
    <submittedName>
        <fullName evidence="6">TetR/AcrR family transcriptional regulator</fullName>
    </submittedName>
</protein>
<feature type="domain" description="HTH tetR-type" evidence="5">
    <location>
        <begin position="9"/>
        <end position="69"/>
    </location>
</feature>
<name>A0AAN1RZM4_9BORD</name>
<gene>
    <name evidence="6" type="ORF">CS347_20735</name>
</gene>